<dbReference type="EMBL" id="JAVIGA010000013">
    <property type="protein sequence ID" value="MDQ9127520.1"/>
    <property type="molecule type" value="Genomic_DNA"/>
</dbReference>
<dbReference type="AlphaFoldDB" id="A0AAJ1YFV0"/>
<reference evidence="1" key="1">
    <citation type="submission" date="2023-08" db="EMBL/GenBank/DDBJ databases">
        <title>The Comparative Genomic Analysis of Yersiniaceae from Polar Regions.</title>
        <authorList>
            <person name="Goncharov A."/>
            <person name="Aslanov B."/>
            <person name="Kolodzhieva V."/>
            <person name="Azarov D."/>
            <person name="Mochov A."/>
            <person name="Lebedeva E."/>
        </authorList>
    </citation>
    <scope>NUCLEOTIDE SEQUENCE</scope>
    <source>
        <strain evidence="1">Vf</strain>
    </source>
</reference>
<gene>
    <name evidence="1" type="ORF">RDT67_13890</name>
</gene>
<name>A0AAJ1YFV0_SERFO</name>
<accession>A0AAJ1YFV0</accession>
<comment type="caution">
    <text evidence="1">The sequence shown here is derived from an EMBL/GenBank/DDBJ whole genome shotgun (WGS) entry which is preliminary data.</text>
</comment>
<organism evidence="1 2">
    <name type="scientific">Serratia fonticola</name>
    <dbReference type="NCBI Taxonomy" id="47917"/>
    <lineage>
        <taxon>Bacteria</taxon>
        <taxon>Pseudomonadati</taxon>
        <taxon>Pseudomonadota</taxon>
        <taxon>Gammaproteobacteria</taxon>
        <taxon>Enterobacterales</taxon>
        <taxon>Yersiniaceae</taxon>
        <taxon>Serratia</taxon>
    </lineage>
</organism>
<sequence length="105" mass="11781">MDDTSESSLADHIQESPLFQAGFFTSGVYEDESGRSMQRPYMVSRRRFVSSFLGCLANDKIEMDLVVGEYHPGCTLINDAASQQRLKIRMHSFNIPLNATSNLSD</sequence>
<proteinExistence type="predicted"/>
<dbReference type="RefSeq" id="WP_211135690.1">
    <property type="nucleotide sequence ID" value="NZ_JAVIGA010000013.1"/>
</dbReference>
<dbReference type="Proteomes" id="UP001224622">
    <property type="component" value="Unassembled WGS sequence"/>
</dbReference>
<evidence type="ECO:0000313" key="1">
    <source>
        <dbReference type="EMBL" id="MDQ9127520.1"/>
    </source>
</evidence>
<evidence type="ECO:0000313" key="2">
    <source>
        <dbReference type="Proteomes" id="UP001224622"/>
    </source>
</evidence>
<protein>
    <submittedName>
        <fullName evidence="1">Uncharacterized protein</fullName>
    </submittedName>
</protein>